<dbReference type="Pfam" id="PF14559">
    <property type="entry name" value="TPR_19"/>
    <property type="match status" value="1"/>
</dbReference>
<dbReference type="EMBL" id="UOEZ01000066">
    <property type="protein sequence ID" value="VAW38150.1"/>
    <property type="molecule type" value="Genomic_DNA"/>
</dbReference>
<dbReference type="Pfam" id="PF13432">
    <property type="entry name" value="TPR_16"/>
    <property type="match status" value="1"/>
</dbReference>
<dbReference type="SUPFAM" id="SSF48452">
    <property type="entry name" value="TPR-like"/>
    <property type="match status" value="1"/>
</dbReference>
<evidence type="ECO:0000256" key="3">
    <source>
        <dbReference type="ARBA" id="ARBA00022679"/>
    </source>
</evidence>
<reference evidence="4" key="1">
    <citation type="submission" date="2018-06" db="EMBL/GenBank/DDBJ databases">
        <authorList>
            <person name="Zhirakovskaya E."/>
        </authorList>
    </citation>
    <scope>NUCLEOTIDE SEQUENCE</scope>
</reference>
<gene>
    <name evidence="4" type="ORF">MNBD_DELTA02-149</name>
</gene>
<evidence type="ECO:0000256" key="1">
    <source>
        <dbReference type="ARBA" id="ARBA00004922"/>
    </source>
</evidence>
<dbReference type="PROSITE" id="PS50005">
    <property type="entry name" value="TPR"/>
    <property type="match status" value="3"/>
</dbReference>
<evidence type="ECO:0000313" key="4">
    <source>
        <dbReference type="EMBL" id="VAW38150.1"/>
    </source>
</evidence>
<dbReference type="InterPro" id="IPR051939">
    <property type="entry name" value="Glycosyltr_41/O-GlcNAc_trsf"/>
</dbReference>
<dbReference type="Pfam" id="PF13181">
    <property type="entry name" value="TPR_8"/>
    <property type="match status" value="1"/>
</dbReference>
<dbReference type="PROSITE" id="PS50293">
    <property type="entry name" value="TPR_REGION"/>
    <property type="match status" value="2"/>
</dbReference>
<organism evidence="4">
    <name type="scientific">hydrothermal vent metagenome</name>
    <dbReference type="NCBI Taxonomy" id="652676"/>
    <lineage>
        <taxon>unclassified sequences</taxon>
        <taxon>metagenomes</taxon>
        <taxon>ecological metagenomes</taxon>
    </lineage>
</organism>
<dbReference type="InterPro" id="IPR011990">
    <property type="entry name" value="TPR-like_helical_dom_sf"/>
</dbReference>
<accession>A0A3B0VBQ5</accession>
<dbReference type="SMART" id="SM00028">
    <property type="entry name" value="TPR"/>
    <property type="match status" value="4"/>
</dbReference>
<dbReference type="InterPro" id="IPR019734">
    <property type="entry name" value="TPR_rpt"/>
</dbReference>
<dbReference type="PANTHER" id="PTHR44835:SF1">
    <property type="entry name" value="PROTEIN O-GLCNAC TRANSFERASE"/>
    <property type="match status" value="1"/>
</dbReference>
<keyword evidence="2" id="KW-0328">Glycosyltransferase</keyword>
<protein>
    <submittedName>
        <fullName evidence="4">Uncharacterized protein</fullName>
    </submittedName>
</protein>
<evidence type="ECO:0000256" key="2">
    <source>
        <dbReference type="ARBA" id="ARBA00022676"/>
    </source>
</evidence>
<comment type="pathway">
    <text evidence="1">Protein modification; protein glycosylation.</text>
</comment>
<keyword evidence="3" id="KW-0808">Transferase</keyword>
<dbReference type="AlphaFoldDB" id="A0A3B0VBQ5"/>
<name>A0A3B0VBQ5_9ZZZZ</name>
<sequence>MGGKWRGHFEAAKKAYKENDFSGALKEIDSLLGEHEGFADVYNMKGLIHYALGRRSEAAAAFEKALRINPSYSEASLNLVVVYNELGKVDQAQSVYELAKKATGLRVVAGRESYLDPYVSGRLANMHAELGAIYKDLGIFEKAVYEYKSALEMKPGLVDVLTQLGIVYRDMKDYSLSIKMLEEAITSNSRFVGARLHLGLTYHAMGDLPRAKAEWLKITREDPNNKMANMYLNFLKSKENAQEG</sequence>
<proteinExistence type="predicted"/>
<dbReference type="PANTHER" id="PTHR44835">
    <property type="entry name" value="UDP-N-ACETYLGLUCOSAMINE--PEPTIDE N-ACETYLGLUCOSAMINYLTRANSFERASE SPINDLY-RELATED"/>
    <property type="match status" value="1"/>
</dbReference>
<dbReference type="Gene3D" id="1.25.40.10">
    <property type="entry name" value="Tetratricopeptide repeat domain"/>
    <property type="match status" value="2"/>
</dbReference>
<dbReference type="GO" id="GO:0016757">
    <property type="term" value="F:glycosyltransferase activity"/>
    <property type="evidence" value="ECO:0007669"/>
    <property type="project" value="UniProtKB-KW"/>
</dbReference>